<proteinExistence type="predicted"/>
<evidence type="ECO:0000259" key="3">
    <source>
        <dbReference type="PROSITE" id="PS50075"/>
    </source>
</evidence>
<name>A0ABS8XJH1_9BURK</name>
<dbReference type="Pfam" id="PF00550">
    <property type="entry name" value="PP-binding"/>
    <property type="match status" value="1"/>
</dbReference>
<reference evidence="4 5" key="1">
    <citation type="submission" date="2021-12" db="EMBL/GenBank/DDBJ databases">
        <title>Genome seq of p7.</title>
        <authorList>
            <person name="Seo T."/>
        </authorList>
    </citation>
    <scope>NUCLEOTIDE SEQUENCE [LARGE SCALE GENOMIC DNA]</scope>
    <source>
        <strain evidence="4 5">P7</strain>
    </source>
</reference>
<dbReference type="RefSeq" id="WP_233393934.1">
    <property type="nucleotide sequence ID" value="NZ_JAJTWT010000009.1"/>
</dbReference>
<sequence>MNDLDTLIQILSAHMDSRSTVVTAQTHLDDLGMDSLMSLRFARAVQDRLGIVIELEDLFDCLTVEDLAAHLRSRNS</sequence>
<dbReference type="Gene3D" id="1.10.1200.10">
    <property type="entry name" value="ACP-like"/>
    <property type="match status" value="1"/>
</dbReference>
<dbReference type="InterPro" id="IPR020806">
    <property type="entry name" value="PKS_PP-bd"/>
</dbReference>
<feature type="domain" description="Carrier" evidence="3">
    <location>
        <begin position="1"/>
        <end position="75"/>
    </location>
</feature>
<keyword evidence="1" id="KW-0596">Phosphopantetheine</keyword>
<evidence type="ECO:0000256" key="2">
    <source>
        <dbReference type="ARBA" id="ARBA00022553"/>
    </source>
</evidence>
<dbReference type="SUPFAM" id="SSF47336">
    <property type="entry name" value="ACP-like"/>
    <property type="match status" value="1"/>
</dbReference>
<protein>
    <submittedName>
        <fullName evidence="4">Acyl carrier protein</fullName>
    </submittedName>
</protein>
<evidence type="ECO:0000313" key="5">
    <source>
        <dbReference type="Proteomes" id="UP001201463"/>
    </source>
</evidence>
<gene>
    <name evidence="4" type="ORF">LXT12_19335</name>
</gene>
<evidence type="ECO:0000313" key="4">
    <source>
        <dbReference type="EMBL" id="MCE4539410.1"/>
    </source>
</evidence>
<dbReference type="EMBL" id="JAJTWT010000009">
    <property type="protein sequence ID" value="MCE4539410.1"/>
    <property type="molecule type" value="Genomic_DNA"/>
</dbReference>
<dbReference type="InterPro" id="IPR036736">
    <property type="entry name" value="ACP-like_sf"/>
</dbReference>
<accession>A0ABS8XJH1</accession>
<keyword evidence="2" id="KW-0597">Phosphoprotein</keyword>
<keyword evidence="5" id="KW-1185">Reference proteome</keyword>
<comment type="caution">
    <text evidence="4">The sequence shown here is derived from an EMBL/GenBank/DDBJ whole genome shotgun (WGS) entry which is preliminary data.</text>
</comment>
<dbReference type="InterPro" id="IPR009081">
    <property type="entry name" value="PP-bd_ACP"/>
</dbReference>
<dbReference type="PROSITE" id="PS50075">
    <property type="entry name" value="CARRIER"/>
    <property type="match status" value="1"/>
</dbReference>
<evidence type="ECO:0000256" key="1">
    <source>
        <dbReference type="ARBA" id="ARBA00022450"/>
    </source>
</evidence>
<dbReference type="SMART" id="SM00823">
    <property type="entry name" value="PKS_PP"/>
    <property type="match status" value="1"/>
</dbReference>
<organism evidence="4 5">
    <name type="scientific">Pelomonas caseinilytica</name>
    <dbReference type="NCBI Taxonomy" id="2906763"/>
    <lineage>
        <taxon>Bacteria</taxon>
        <taxon>Pseudomonadati</taxon>
        <taxon>Pseudomonadota</taxon>
        <taxon>Betaproteobacteria</taxon>
        <taxon>Burkholderiales</taxon>
        <taxon>Sphaerotilaceae</taxon>
        <taxon>Roseateles</taxon>
    </lineage>
</organism>
<dbReference type="Proteomes" id="UP001201463">
    <property type="component" value="Unassembled WGS sequence"/>
</dbReference>